<feature type="domain" description="G protein gamma" evidence="12">
    <location>
        <begin position="15"/>
        <end position="78"/>
    </location>
</feature>
<evidence type="ECO:0000256" key="8">
    <source>
        <dbReference type="ARBA" id="ARBA00023288"/>
    </source>
</evidence>
<keyword evidence="6" id="KW-0564">Palmitate</keyword>
<feature type="coiled-coil region" evidence="10">
    <location>
        <begin position="8"/>
        <end position="35"/>
    </location>
</feature>
<protein>
    <recommendedName>
        <fullName evidence="3">Guanine nucleotide-binding protein subunit gamma</fullName>
    </recommendedName>
</protein>
<evidence type="ECO:0000256" key="3">
    <source>
        <dbReference type="ARBA" id="ARBA00016111"/>
    </source>
</evidence>
<organism evidence="14 15">
    <name type="scientific">Lachancea meyersii CBS 8951</name>
    <dbReference type="NCBI Taxonomy" id="1266667"/>
    <lineage>
        <taxon>Eukaryota</taxon>
        <taxon>Fungi</taxon>
        <taxon>Dikarya</taxon>
        <taxon>Ascomycota</taxon>
        <taxon>Saccharomycotina</taxon>
        <taxon>Saccharomycetes</taxon>
        <taxon>Saccharomycetales</taxon>
        <taxon>Saccharomycetaceae</taxon>
        <taxon>Lachancea</taxon>
    </lineage>
</organism>
<evidence type="ECO:0000256" key="6">
    <source>
        <dbReference type="ARBA" id="ARBA00023139"/>
    </source>
</evidence>
<dbReference type="GO" id="GO:0007186">
    <property type="term" value="P:G protein-coupled receptor signaling pathway"/>
    <property type="evidence" value="ECO:0007669"/>
    <property type="project" value="InterPro"/>
</dbReference>
<dbReference type="AlphaFoldDB" id="A0A1G4KD92"/>
<comment type="subcellular location">
    <subcellularLocation>
        <location evidence="1">Membrane</location>
    </subcellularLocation>
</comment>
<dbReference type="InterPro" id="IPR015898">
    <property type="entry name" value="G-protein_gamma-like_dom"/>
</dbReference>
<sequence length="95" mass="10738">MDDNSVPLKIQTLKLKRIKELNRKLKEELARDRITASNACLSIIDYATSHKDYAIPEIWGYPMAGSNPHRMNTSNLRRRSQRASGSGDSTCCVVM</sequence>
<keyword evidence="5" id="KW-0472">Membrane</keyword>
<evidence type="ECO:0000256" key="7">
    <source>
        <dbReference type="ARBA" id="ARBA00023224"/>
    </source>
</evidence>
<feature type="domain" description="G protein gamma" evidence="13">
    <location>
        <begin position="11"/>
        <end position="95"/>
    </location>
</feature>
<keyword evidence="4" id="KW-0488">Methylation</keyword>
<evidence type="ECO:0000256" key="4">
    <source>
        <dbReference type="ARBA" id="ARBA00022481"/>
    </source>
</evidence>
<keyword evidence="7" id="KW-0807">Transducer</keyword>
<dbReference type="InterPro" id="IPR041848">
    <property type="entry name" value="Ste18_fungal"/>
</dbReference>
<proteinExistence type="inferred from homology"/>
<evidence type="ECO:0000256" key="5">
    <source>
        <dbReference type="ARBA" id="ARBA00023136"/>
    </source>
</evidence>
<evidence type="ECO:0000256" key="2">
    <source>
        <dbReference type="ARBA" id="ARBA00007431"/>
    </source>
</evidence>
<dbReference type="GO" id="GO:0031681">
    <property type="term" value="F:G-protein beta-subunit binding"/>
    <property type="evidence" value="ECO:0007669"/>
    <property type="project" value="InterPro"/>
</dbReference>
<name>A0A1G4KD92_9SACH</name>
<dbReference type="Gene3D" id="4.10.260.10">
    <property type="entry name" value="Transducin (heterotrimeric G protein), gamma chain"/>
    <property type="match status" value="1"/>
</dbReference>
<dbReference type="SMART" id="SM01224">
    <property type="entry name" value="G_gamma"/>
    <property type="match status" value="1"/>
</dbReference>
<keyword evidence="10" id="KW-0175">Coiled coil</keyword>
<dbReference type="EMBL" id="LT598480">
    <property type="protein sequence ID" value="SCV02492.1"/>
    <property type="molecule type" value="Genomic_DNA"/>
</dbReference>
<dbReference type="PANTHER" id="PTHR28189:SF1">
    <property type="entry name" value="GUANINE NUCLEOTIDE-BINDING PROTEIN SUBUNIT GAMMA"/>
    <property type="match status" value="1"/>
</dbReference>
<reference evidence="15" key="1">
    <citation type="submission" date="2016-03" db="EMBL/GenBank/DDBJ databases">
        <authorList>
            <person name="Devillers Hugo."/>
        </authorList>
    </citation>
    <scope>NUCLEOTIDE SEQUENCE [LARGE SCALE GENOMIC DNA]</scope>
</reference>
<evidence type="ECO:0000313" key="14">
    <source>
        <dbReference type="EMBL" id="SCV02492.1"/>
    </source>
</evidence>
<evidence type="ECO:0000313" key="15">
    <source>
        <dbReference type="Proteomes" id="UP000191144"/>
    </source>
</evidence>
<comment type="similarity">
    <text evidence="2">Belongs to the G protein gamma family.</text>
</comment>
<evidence type="ECO:0000259" key="12">
    <source>
        <dbReference type="SMART" id="SM00224"/>
    </source>
</evidence>
<evidence type="ECO:0000256" key="1">
    <source>
        <dbReference type="ARBA" id="ARBA00004370"/>
    </source>
</evidence>
<dbReference type="OrthoDB" id="19232at2759"/>
<dbReference type="GO" id="GO:0000750">
    <property type="term" value="P:pheromone-dependent signal transduction involved in conjugation with cellular fusion"/>
    <property type="evidence" value="ECO:0007669"/>
    <property type="project" value="InterPro"/>
</dbReference>
<evidence type="ECO:0000259" key="13">
    <source>
        <dbReference type="SMART" id="SM01224"/>
    </source>
</evidence>
<dbReference type="Pfam" id="PF00631">
    <property type="entry name" value="G-gamma"/>
    <property type="match status" value="1"/>
</dbReference>
<evidence type="ECO:0000256" key="9">
    <source>
        <dbReference type="ARBA" id="ARBA00023289"/>
    </source>
</evidence>
<dbReference type="Proteomes" id="UP000191144">
    <property type="component" value="Chromosome H"/>
</dbReference>
<keyword evidence="15" id="KW-1185">Reference proteome</keyword>
<accession>A0A1G4KD92</accession>
<feature type="region of interest" description="Disordered" evidence="11">
    <location>
        <begin position="70"/>
        <end position="95"/>
    </location>
</feature>
<dbReference type="PANTHER" id="PTHR28189">
    <property type="entry name" value="GUANINE NUCLEOTIDE-BINDING PROTEIN SUBUNIT GAMMA"/>
    <property type="match status" value="1"/>
</dbReference>
<dbReference type="InterPro" id="IPR036284">
    <property type="entry name" value="GGL_sf"/>
</dbReference>
<keyword evidence="9" id="KW-0636">Prenylation</keyword>
<evidence type="ECO:0000256" key="11">
    <source>
        <dbReference type="SAM" id="MobiDB-lite"/>
    </source>
</evidence>
<dbReference type="GO" id="GO:0005834">
    <property type="term" value="C:heterotrimeric G-protein complex"/>
    <property type="evidence" value="ECO:0007669"/>
    <property type="project" value="TreeGrafter"/>
</dbReference>
<keyword evidence="8" id="KW-0449">Lipoprotein</keyword>
<evidence type="ECO:0000256" key="10">
    <source>
        <dbReference type="SAM" id="Coils"/>
    </source>
</evidence>
<dbReference type="SMART" id="SM00224">
    <property type="entry name" value="GGL"/>
    <property type="match status" value="1"/>
</dbReference>
<gene>
    <name evidence="14" type="ORF">LAME_0H01750G</name>
</gene>